<dbReference type="InterPro" id="IPR000801">
    <property type="entry name" value="Esterase-like"/>
</dbReference>
<dbReference type="Proteomes" id="UP000814353">
    <property type="component" value="Unassembled WGS sequence"/>
</dbReference>
<evidence type="ECO:0000256" key="1">
    <source>
        <dbReference type="SAM" id="SignalP"/>
    </source>
</evidence>
<dbReference type="EMBL" id="JABFUB010000018">
    <property type="protein sequence ID" value="MCG6663167.1"/>
    <property type="molecule type" value="Genomic_DNA"/>
</dbReference>
<evidence type="ECO:0000313" key="3">
    <source>
        <dbReference type="EMBL" id="MCG6663167.1"/>
    </source>
</evidence>
<dbReference type="Pfam" id="PF00756">
    <property type="entry name" value="Esterase"/>
    <property type="match status" value="1"/>
</dbReference>
<accession>A0A7W0AFD5</accession>
<feature type="chain" id="PRO_5031533057" evidence="1">
    <location>
        <begin position="24"/>
        <end position="313"/>
    </location>
</feature>
<keyword evidence="1" id="KW-0732">Signal</keyword>
<keyword evidence="5" id="KW-1185">Reference proteome</keyword>
<name>A0A7W0AFD5_9GAMM</name>
<dbReference type="SUPFAM" id="SSF53474">
    <property type="entry name" value="alpha/beta-Hydrolases"/>
    <property type="match status" value="1"/>
</dbReference>
<reference evidence="3 5" key="1">
    <citation type="submission" date="2020-05" db="EMBL/GenBank/DDBJ databases">
        <title>Comparative genomic analysis of denitrifying bacteria from Halomonas genus.</title>
        <authorList>
            <person name="Wang L."/>
            <person name="Shao Z."/>
        </authorList>
    </citation>
    <scope>NUCLEOTIDE SEQUENCE [LARGE SCALE GENOMIC DNA]</scope>
    <source>
        <strain evidence="3 5">DSM 17331</strain>
    </source>
</reference>
<dbReference type="InterPro" id="IPR050583">
    <property type="entry name" value="Mycobacterial_A85_antigen"/>
</dbReference>
<evidence type="ECO:0000313" key="4">
    <source>
        <dbReference type="Proteomes" id="UP000518091"/>
    </source>
</evidence>
<dbReference type="PANTHER" id="PTHR48098:SF1">
    <property type="entry name" value="DIACYLGLYCEROL ACYLTRANSFERASE_MYCOLYLTRANSFERASE AG85A"/>
    <property type="match status" value="1"/>
</dbReference>
<dbReference type="AlphaFoldDB" id="A0A7W0AFD5"/>
<organism evidence="2 4">
    <name type="scientific">Billgrantia kenyensis</name>
    <dbReference type="NCBI Taxonomy" id="321266"/>
    <lineage>
        <taxon>Bacteria</taxon>
        <taxon>Pseudomonadati</taxon>
        <taxon>Pseudomonadota</taxon>
        <taxon>Gammaproteobacteria</taxon>
        <taxon>Oceanospirillales</taxon>
        <taxon>Halomonadaceae</taxon>
        <taxon>Billgrantia</taxon>
    </lineage>
</organism>
<dbReference type="Proteomes" id="UP000518091">
    <property type="component" value="Unassembled WGS sequence"/>
</dbReference>
<dbReference type="EMBL" id="JACEFT010000022">
    <property type="protein sequence ID" value="MBA2780251.1"/>
    <property type="molecule type" value="Genomic_DNA"/>
</dbReference>
<protein>
    <submittedName>
        <fullName evidence="2">Esterase family protein</fullName>
    </submittedName>
</protein>
<dbReference type="GO" id="GO:0016747">
    <property type="term" value="F:acyltransferase activity, transferring groups other than amino-acyl groups"/>
    <property type="evidence" value="ECO:0007669"/>
    <property type="project" value="TreeGrafter"/>
</dbReference>
<dbReference type="InterPro" id="IPR029058">
    <property type="entry name" value="AB_hydrolase_fold"/>
</dbReference>
<evidence type="ECO:0000313" key="5">
    <source>
        <dbReference type="Proteomes" id="UP000814353"/>
    </source>
</evidence>
<gene>
    <name evidence="2" type="ORF">H1D44_15270</name>
    <name evidence="3" type="ORF">HOP48_16655</name>
</gene>
<dbReference type="Gene3D" id="3.40.50.1820">
    <property type="entry name" value="alpha/beta hydrolase"/>
    <property type="match status" value="1"/>
</dbReference>
<proteinExistence type="predicted"/>
<sequence>MHLGRTIASLWFATLWLSSPAQAGEVTHHRFASEILDRDYAYTLYLPEGYRESNQAYPVLYLLHGSFGSERDWVESGSLKRTADRLIREGTLPPTVIVMPGSESWWIDGHNEAARTAFFNELMPYIEQTWQVVSQREWRAVAGLSAGGYGALNFVLERPELFAAAAALSPASYHPLPPKNSSARRHPAFLDASGGFDEALWQQSNYTAYLDGYLEREEVVPLYLSAGNRDVFNAEHYARLVSQALAPHQPDLLTMEVLSGGHTWRVWRASLPNALAWVGRFLQGPVPLETLAEGMAREATQVQPALSPSGATE</sequence>
<evidence type="ECO:0000313" key="2">
    <source>
        <dbReference type="EMBL" id="MBA2780251.1"/>
    </source>
</evidence>
<comment type="caution">
    <text evidence="2">The sequence shown here is derived from an EMBL/GenBank/DDBJ whole genome shotgun (WGS) entry which is preliminary data.</text>
</comment>
<feature type="signal peptide" evidence="1">
    <location>
        <begin position="1"/>
        <end position="23"/>
    </location>
</feature>
<dbReference type="PANTHER" id="PTHR48098">
    <property type="entry name" value="ENTEROCHELIN ESTERASE-RELATED"/>
    <property type="match status" value="1"/>
</dbReference>
<reference evidence="2 4" key="2">
    <citation type="submission" date="2020-07" db="EMBL/GenBank/DDBJ databases">
        <title>Identification of Halomonas strains.</title>
        <authorList>
            <person name="Xiao Z."/>
            <person name="Shen J."/>
        </authorList>
    </citation>
    <scope>NUCLEOTIDE SEQUENCE [LARGE SCALE GENOMIC DNA]</scope>
    <source>
        <strain evidence="2 4">DSM 17331</strain>
    </source>
</reference>
<dbReference type="RefSeq" id="WP_181515724.1">
    <property type="nucleotide sequence ID" value="NZ_JABFUB010000018.1"/>
</dbReference>